<gene>
    <name evidence="3" type="ORF">WS67_20610</name>
</gene>
<dbReference type="InterPro" id="IPR002201">
    <property type="entry name" value="Glyco_trans_9"/>
</dbReference>
<dbReference type="PANTHER" id="PTHR30160:SF1">
    <property type="entry name" value="LIPOPOLYSACCHARIDE 1,2-N-ACETYLGLUCOSAMINETRANSFERASE-RELATED"/>
    <property type="match status" value="1"/>
</dbReference>
<dbReference type="Proteomes" id="UP000062788">
    <property type="component" value="Unassembled WGS sequence"/>
</dbReference>
<evidence type="ECO:0000313" key="4">
    <source>
        <dbReference type="Proteomes" id="UP000062788"/>
    </source>
</evidence>
<dbReference type="EMBL" id="LOWA01000054">
    <property type="protein sequence ID" value="KVE24505.1"/>
    <property type="molecule type" value="Genomic_DNA"/>
</dbReference>
<keyword evidence="2 3" id="KW-0808">Transferase</keyword>
<accession>A0A103DXS8</accession>
<keyword evidence="4" id="KW-1185">Reference proteome</keyword>
<dbReference type="GO" id="GO:0009244">
    <property type="term" value="P:lipopolysaccharide core region biosynthetic process"/>
    <property type="evidence" value="ECO:0007669"/>
    <property type="project" value="TreeGrafter"/>
</dbReference>
<dbReference type="GO" id="GO:0005829">
    <property type="term" value="C:cytosol"/>
    <property type="evidence" value="ECO:0007669"/>
    <property type="project" value="TreeGrafter"/>
</dbReference>
<dbReference type="RefSeq" id="WP_059519726.1">
    <property type="nucleotide sequence ID" value="NZ_LOWA01000054.1"/>
</dbReference>
<dbReference type="GO" id="GO:0008713">
    <property type="term" value="F:ADP-heptose-lipopolysaccharide heptosyltransferase activity"/>
    <property type="evidence" value="ECO:0007669"/>
    <property type="project" value="TreeGrafter"/>
</dbReference>
<dbReference type="InterPro" id="IPR051199">
    <property type="entry name" value="LPS_LOS_Heptosyltrfase"/>
</dbReference>
<dbReference type="Pfam" id="PF01075">
    <property type="entry name" value="Glyco_transf_9"/>
    <property type="match status" value="1"/>
</dbReference>
<name>A0A103DXS8_9BURK</name>
<dbReference type="PANTHER" id="PTHR30160">
    <property type="entry name" value="TETRAACYLDISACCHARIDE 4'-KINASE-RELATED"/>
    <property type="match status" value="1"/>
</dbReference>
<sequence length="400" mass="42835">MSAAWERARRILCVRLDNLGDVLMTTPAMRALKESGAGRALTLLTSRTGAALADHLPMVDDVWTYDAPWVKHQDACGDPAADRGMIDKLQAGRFDAAVIFTVYSQSPLPAAMMCWLAGIPLRLAHCRENPYQLLSDRVPETEPHARVRHEVARQLALVRSVGANTSDWRMTFEPGDAARRALHARLRGALQRAGSPGRPDPARARWLVVHPGASAASRRWPAERFGDAAARLASRFDGIAVTGSVSERALVDAVCERVGPRALPLAGVLSLGELGALIETAELLLSNNSGPVHLAAALGTPVVDLYALTNPQHTPWRVPHRALNADVPCRNCYRSVCNQPGHPCLLGVSVDDVVHAMHALLGGRARHAQRAAARAAAHGGEPLAASASNTPAFTPVITRS</sequence>
<dbReference type="SUPFAM" id="SSF53756">
    <property type="entry name" value="UDP-Glycosyltransferase/glycogen phosphorylase"/>
    <property type="match status" value="1"/>
</dbReference>
<evidence type="ECO:0000313" key="3">
    <source>
        <dbReference type="EMBL" id="KVE24505.1"/>
    </source>
</evidence>
<evidence type="ECO:0000256" key="1">
    <source>
        <dbReference type="ARBA" id="ARBA00022676"/>
    </source>
</evidence>
<keyword evidence="1" id="KW-0328">Glycosyltransferase</keyword>
<reference evidence="3 4" key="1">
    <citation type="submission" date="2015-11" db="EMBL/GenBank/DDBJ databases">
        <title>Expanding the genomic diversity of Burkholderia species for the development of highly accurate diagnostics.</title>
        <authorList>
            <person name="Sahl J."/>
            <person name="Keim P."/>
            <person name="Wagner D."/>
        </authorList>
    </citation>
    <scope>NUCLEOTIDE SEQUENCE [LARGE SCALE GENOMIC DNA]</scope>
    <source>
        <strain evidence="3 4">TSV85</strain>
    </source>
</reference>
<dbReference type="OrthoDB" id="9797795at2"/>
<dbReference type="CDD" id="cd03789">
    <property type="entry name" value="GT9_LPS_heptosyltransferase"/>
    <property type="match status" value="1"/>
</dbReference>
<dbReference type="AlphaFoldDB" id="A0A103DXS8"/>
<dbReference type="Gene3D" id="3.40.50.2000">
    <property type="entry name" value="Glycogen Phosphorylase B"/>
    <property type="match status" value="2"/>
</dbReference>
<proteinExistence type="predicted"/>
<organism evidence="3 4">
    <name type="scientific">Burkholderia singularis</name>
    <dbReference type="NCBI Taxonomy" id="1503053"/>
    <lineage>
        <taxon>Bacteria</taxon>
        <taxon>Pseudomonadati</taxon>
        <taxon>Pseudomonadota</taxon>
        <taxon>Betaproteobacteria</taxon>
        <taxon>Burkholderiales</taxon>
        <taxon>Burkholderiaceae</taxon>
        <taxon>Burkholderia</taxon>
        <taxon>pseudomallei group</taxon>
    </lineage>
</organism>
<comment type="caution">
    <text evidence="3">The sequence shown here is derived from an EMBL/GenBank/DDBJ whole genome shotgun (WGS) entry which is preliminary data.</text>
</comment>
<evidence type="ECO:0000256" key="2">
    <source>
        <dbReference type="ARBA" id="ARBA00022679"/>
    </source>
</evidence>
<protein>
    <submittedName>
        <fullName evidence="3">Glycosyl transferase</fullName>
    </submittedName>
</protein>